<gene>
    <name evidence="3" type="ORF">F0L68_37185</name>
</gene>
<evidence type="ECO:0000256" key="1">
    <source>
        <dbReference type="ARBA" id="ARBA00022801"/>
    </source>
</evidence>
<feature type="domain" description="AB hydrolase-1" evidence="2">
    <location>
        <begin position="39"/>
        <end position="276"/>
    </location>
</feature>
<name>A0A5B2WKJ0_9PSEU</name>
<dbReference type="RefSeq" id="WP_149854609.1">
    <property type="nucleotide sequence ID" value="NZ_VUOB01000078.1"/>
</dbReference>
<reference evidence="3 4" key="1">
    <citation type="submission" date="2019-09" db="EMBL/GenBank/DDBJ databases">
        <title>Goodfellowia gen. nov., a new genus of the Pseudonocardineae related to Actinoalloteichus, containing Goodfellowia coeruleoviolacea gen. nov., comb. nov. gen. nov., comb. nov.</title>
        <authorList>
            <person name="Labeda D."/>
        </authorList>
    </citation>
    <scope>NUCLEOTIDE SEQUENCE [LARGE SCALE GENOMIC DNA]</scope>
    <source>
        <strain evidence="3 4">AN110305</strain>
    </source>
</reference>
<dbReference type="InterPro" id="IPR000073">
    <property type="entry name" value="AB_hydrolase_1"/>
</dbReference>
<organism evidence="3 4">
    <name type="scientific">Solihabitans fulvus</name>
    <dbReference type="NCBI Taxonomy" id="1892852"/>
    <lineage>
        <taxon>Bacteria</taxon>
        <taxon>Bacillati</taxon>
        <taxon>Actinomycetota</taxon>
        <taxon>Actinomycetes</taxon>
        <taxon>Pseudonocardiales</taxon>
        <taxon>Pseudonocardiaceae</taxon>
        <taxon>Solihabitans</taxon>
    </lineage>
</organism>
<dbReference type="EMBL" id="VUOB01000078">
    <property type="protein sequence ID" value="KAA2251448.1"/>
    <property type="molecule type" value="Genomic_DNA"/>
</dbReference>
<proteinExistence type="predicted"/>
<evidence type="ECO:0000313" key="3">
    <source>
        <dbReference type="EMBL" id="KAA2251448.1"/>
    </source>
</evidence>
<dbReference type="PRINTS" id="PR00412">
    <property type="entry name" value="EPOXHYDRLASE"/>
</dbReference>
<evidence type="ECO:0000313" key="4">
    <source>
        <dbReference type="Proteomes" id="UP000323454"/>
    </source>
</evidence>
<dbReference type="PANTHER" id="PTHR43329">
    <property type="entry name" value="EPOXIDE HYDROLASE"/>
    <property type="match status" value="1"/>
</dbReference>
<dbReference type="Proteomes" id="UP000323454">
    <property type="component" value="Unassembled WGS sequence"/>
</dbReference>
<keyword evidence="1 3" id="KW-0378">Hydrolase</keyword>
<reference evidence="3 4" key="2">
    <citation type="submission" date="2019-09" db="EMBL/GenBank/DDBJ databases">
        <authorList>
            <person name="Jin C."/>
        </authorList>
    </citation>
    <scope>NUCLEOTIDE SEQUENCE [LARGE SCALE GENOMIC DNA]</scope>
    <source>
        <strain evidence="3 4">AN110305</strain>
    </source>
</reference>
<dbReference type="SUPFAM" id="SSF53474">
    <property type="entry name" value="alpha/beta-Hydrolases"/>
    <property type="match status" value="1"/>
</dbReference>
<comment type="caution">
    <text evidence="3">The sequence shown here is derived from an EMBL/GenBank/DDBJ whole genome shotgun (WGS) entry which is preliminary data.</text>
</comment>
<protein>
    <submittedName>
        <fullName evidence="3">Alpha/beta hydrolase</fullName>
    </submittedName>
</protein>
<dbReference type="AlphaFoldDB" id="A0A5B2WKJ0"/>
<dbReference type="OrthoDB" id="3507586at2"/>
<sequence>MTRTTAQDRPFPEVDGVTHRFVQAGDVRLHVAEAGAGEPILLLHSFPQHWYAWREVVPLLAADHRVLCPDFRGAGWSDAPATGYDTATRVDDLLALLDSLGLARVSVLSHGWGAWTAFALCLRAPERVGRHLALNMVHPWPDRRAMRTQAWRFWHTALWEYPVLGAAVLRRWPGLTRWLLRRWGATSAAAVAEFADASGLPANARAGQALNWQFVLHDLPRLRRNRALRLTVPTEILLGGRDVLVPQAFLRGGERHADDLTVRVLADCGHLIPEQRPDLVAAAARALFAAS</sequence>
<dbReference type="InterPro" id="IPR029058">
    <property type="entry name" value="AB_hydrolase_fold"/>
</dbReference>
<dbReference type="GO" id="GO:0016787">
    <property type="term" value="F:hydrolase activity"/>
    <property type="evidence" value="ECO:0007669"/>
    <property type="project" value="UniProtKB-KW"/>
</dbReference>
<evidence type="ECO:0000259" key="2">
    <source>
        <dbReference type="Pfam" id="PF00561"/>
    </source>
</evidence>
<dbReference type="Pfam" id="PF00561">
    <property type="entry name" value="Abhydrolase_1"/>
    <property type="match status" value="1"/>
</dbReference>
<keyword evidence="4" id="KW-1185">Reference proteome</keyword>
<dbReference type="PRINTS" id="PR00111">
    <property type="entry name" value="ABHYDROLASE"/>
</dbReference>
<dbReference type="InterPro" id="IPR000639">
    <property type="entry name" value="Epox_hydrolase-like"/>
</dbReference>
<dbReference type="Gene3D" id="3.40.50.1820">
    <property type="entry name" value="alpha/beta hydrolase"/>
    <property type="match status" value="1"/>
</dbReference>
<accession>A0A5B2WKJ0</accession>